<dbReference type="InterPro" id="IPR036291">
    <property type="entry name" value="NAD(P)-bd_dom_sf"/>
</dbReference>
<dbReference type="InterPro" id="IPR000683">
    <property type="entry name" value="Gfo/Idh/MocA-like_OxRdtase_N"/>
</dbReference>
<dbReference type="Gene3D" id="3.30.360.10">
    <property type="entry name" value="Dihydrodipicolinate Reductase, domain 2"/>
    <property type="match status" value="1"/>
</dbReference>
<proteinExistence type="predicted"/>
<dbReference type="Pfam" id="PF01408">
    <property type="entry name" value="GFO_IDH_MocA"/>
    <property type="match status" value="1"/>
</dbReference>
<evidence type="ECO:0000313" key="4">
    <source>
        <dbReference type="Proteomes" id="UP001595617"/>
    </source>
</evidence>
<dbReference type="PANTHER" id="PTHR43377:SF1">
    <property type="entry name" value="BILIVERDIN REDUCTASE A"/>
    <property type="match status" value="1"/>
</dbReference>
<sequence length="329" mass="37035">MNAKRIAVVGSGNIAKRHIGNIAANWPNYHITVIHPTGRLANAEEYSPEIDVGCFSMVDQNAFDWAIIASPSAYHVQHADYLLAKGVPVLLEKPIAHQITDELLRLDAQKHRIRVAYNLRFLSSAQFVKNWLQHHKLGAIHSVIVDVGQFLPDWRPNKDYRETASARSDLGGGVLLELSHELDYLQWLFGHFVGCFCNARRSGVLELDVEDTADLLLQHSSGWVANVHLDMLQRKPFRVCKIVFERGVLSWNIIKNTVCLSEGNTPDVVVFDGQDWDRNLMYKNMLVAYQDTMAGAAREVCTFDEALATLNLVVSLKSSSEEARWMSLV</sequence>
<keyword evidence="4" id="KW-1185">Reference proteome</keyword>
<dbReference type="SUPFAM" id="SSF55347">
    <property type="entry name" value="Glyceraldehyde-3-phosphate dehydrogenase-like, C-terminal domain"/>
    <property type="match status" value="1"/>
</dbReference>
<dbReference type="RefSeq" id="WP_380696468.1">
    <property type="nucleotide sequence ID" value="NZ_JBHRYR010000003.1"/>
</dbReference>
<dbReference type="SUPFAM" id="SSF51735">
    <property type="entry name" value="NAD(P)-binding Rossmann-fold domains"/>
    <property type="match status" value="1"/>
</dbReference>
<dbReference type="InterPro" id="IPR051450">
    <property type="entry name" value="Gfo/Idh/MocA_Oxidoreductases"/>
</dbReference>
<gene>
    <name evidence="3" type="ORF">ACFOOG_11075</name>
</gene>
<reference evidence="4" key="1">
    <citation type="journal article" date="2019" name="Int. J. Syst. Evol. Microbiol.">
        <title>The Global Catalogue of Microorganisms (GCM) 10K type strain sequencing project: providing services to taxonomists for standard genome sequencing and annotation.</title>
        <authorList>
            <consortium name="The Broad Institute Genomics Platform"/>
            <consortium name="The Broad Institute Genome Sequencing Center for Infectious Disease"/>
            <person name="Wu L."/>
            <person name="Ma J."/>
        </authorList>
    </citation>
    <scope>NUCLEOTIDE SEQUENCE [LARGE SCALE GENOMIC DNA]</scope>
    <source>
        <strain evidence="4">IBRC 10765</strain>
    </source>
</reference>
<feature type="domain" description="Gfo/Idh/MocA-like oxidoreductase N-terminal" evidence="1">
    <location>
        <begin position="5"/>
        <end position="106"/>
    </location>
</feature>
<dbReference type="Pfam" id="PF22725">
    <property type="entry name" value="GFO_IDH_MocA_C3"/>
    <property type="match status" value="1"/>
</dbReference>
<dbReference type="InterPro" id="IPR055170">
    <property type="entry name" value="GFO_IDH_MocA-like_dom"/>
</dbReference>
<dbReference type="EMBL" id="JBHRYR010000003">
    <property type="protein sequence ID" value="MFC3853375.1"/>
    <property type="molecule type" value="Genomic_DNA"/>
</dbReference>
<evidence type="ECO:0000259" key="1">
    <source>
        <dbReference type="Pfam" id="PF01408"/>
    </source>
</evidence>
<organism evidence="3 4">
    <name type="scientific">Saccharospirillum mangrovi</name>
    <dbReference type="NCBI Taxonomy" id="2161747"/>
    <lineage>
        <taxon>Bacteria</taxon>
        <taxon>Pseudomonadati</taxon>
        <taxon>Pseudomonadota</taxon>
        <taxon>Gammaproteobacteria</taxon>
        <taxon>Oceanospirillales</taxon>
        <taxon>Saccharospirillaceae</taxon>
        <taxon>Saccharospirillum</taxon>
    </lineage>
</organism>
<accession>A0ABV7ZZ15</accession>
<comment type="caution">
    <text evidence="3">The sequence shown here is derived from an EMBL/GenBank/DDBJ whole genome shotgun (WGS) entry which is preliminary data.</text>
</comment>
<protein>
    <submittedName>
        <fullName evidence="3">Gfo/Idh/MocA family protein</fullName>
    </submittedName>
</protein>
<evidence type="ECO:0000313" key="3">
    <source>
        <dbReference type="EMBL" id="MFC3853375.1"/>
    </source>
</evidence>
<feature type="domain" description="GFO/IDH/MocA-like oxidoreductase" evidence="2">
    <location>
        <begin position="127"/>
        <end position="249"/>
    </location>
</feature>
<dbReference type="Gene3D" id="3.40.50.720">
    <property type="entry name" value="NAD(P)-binding Rossmann-like Domain"/>
    <property type="match status" value="1"/>
</dbReference>
<dbReference type="Proteomes" id="UP001595617">
    <property type="component" value="Unassembled WGS sequence"/>
</dbReference>
<evidence type="ECO:0000259" key="2">
    <source>
        <dbReference type="Pfam" id="PF22725"/>
    </source>
</evidence>
<dbReference type="PANTHER" id="PTHR43377">
    <property type="entry name" value="BILIVERDIN REDUCTASE A"/>
    <property type="match status" value="1"/>
</dbReference>
<name>A0ABV7ZZ15_9GAMM</name>